<accession>A0A0A3XVI5</accession>
<keyword evidence="2" id="KW-0479">Metal-binding</keyword>
<dbReference type="SUPFAM" id="SSF56529">
    <property type="entry name" value="FAH"/>
    <property type="match status" value="1"/>
</dbReference>
<evidence type="ECO:0000256" key="1">
    <source>
        <dbReference type="ARBA" id="ARBA00010211"/>
    </source>
</evidence>
<name>A0A0A3XVI5_BRAJP</name>
<keyword evidence="4" id="KW-0413">Isomerase</keyword>
<feature type="domain" description="Fumarylacetoacetase-like C-terminal" evidence="3">
    <location>
        <begin position="75"/>
        <end position="282"/>
    </location>
</feature>
<comment type="caution">
    <text evidence="4">The sequence shown here is derived from an EMBL/GenBank/DDBJ whole genome shotgun (WGS) entry which is preliminary data.</text>
</comment>
<dbReference type="PANTHER" id="PTHR42796:SF4">
    <property type="entry name" value="FUMARYLACETOACETATE HYDROLASE DOMAIN-CONTAINING PROTEIN 2A"/>
    <property type="match status" value="1"/>
</dbReference>
<evidence type="ECO:0000313" key="4">
    <source>
        <dbReference type="EMBL" id="KGT77166.1"/>
    </source>
</evidence>
<protein>
    <submittedName>
        <fullName evidence="4">2-hydroxyhepta-2,4-diene-1,7-dioate isomerase</fullName>
    </submittedName>
</protein>
<dbReference type="GO" id="GO:0046872">
    <property type="term" value="F:metal ion binding"/>
    <property type="evidence" value="ECO:0007669"/>
    <property type="project" value="UniProtKB-KW"/>
</dbReference>
<proteinExistence type="inferred from homology"/>
<dbReference type="InterPro" id="IPR051121">
    <property type="entry name" value="FAH"/>
</dbReference>
<dbReference type="Proteomes" id="UP000030377">
    <property type="component" value="Unassembled WGS sequence"/>
</dbReference>
<sequence length="286" mass="31446">MRLVSYLLDGAPRYGAAVEGGVVDLTRRIGRDFSDVKALIAANALADAQEAVAGQKPDYALESLVLLPPVLAPEKLWCIGVNYAERNAEYKDSSDLPKYPSLFVRSMSSMTGSGQPIEKPHVSDQLDYEGELVIVIGQGGRHIPREQAFAHIFGMTLCNEGTIRDWLRHGKFNVTQGKNFDRSGSIGPWIVTSDELDPRGPHDIITRVNGEVRQQDTTERLMFPFDFLISYLSTFATLKPGDMIVTGTPTGAGARFDPPRWLRVGDVVEVESSRIGVLRNTVAAEQ</sequence>
<evidence type="ECO:0000259" key="3">
    <source>
        <dbReference type="Pfam" id="PF01557"/>
    </source>
</evidence>
<dbReference type="PANTHER" id="PTHR42796">
    <property type="entry name" value="FUMARYLACETOACETATE HYDROLASE DOMAIN-CONTAINING PROTEIN 2A-RELATED"/>
    <property type="match status" value="1"/>
</dbReference>
<evidence type="ECO:0000256" key="2">
    <source>
        <dbReference type="ARBA" id="ARBA00022723"/>
    </source>
</evidence>
<dbReference type="EMBL" id="JRPN01000018">
    <property type="protein sequence ID" value="KGT77166.1"/>
    <property type="molecule type" value="Genomic_DNA"/>
</dbReference>
<dbReference type="RefSeq" id="WP_028159131.1">
    <property type="nucleotide sequence ID" value="NZ_JANUDC010000001.1"/>
</dbReference>
<dbReference type="STRING" id="375.BKD09_RS06360"/>
<dbReference type="eggNOG" id="COG0179">
    <property type="taxonomic scope" value="Bacteria"/>
</dbReference>
<dbReference type="InterPro" id="IPR036663">
    <property type="entry name" value="Fumarylacetoacetase_C_sf"/>
</dbReference>
<organism evidence="4 5">
    <name type="scientific">Bradyrhizobium japonicum</name>
    <dbReference type="NCBI Taxonomy" id="375"/>
    <lineage>
        <taxon>Bacteria</taxon>
        <taxon>Pseudomonadati</taxon>
        <taxon>Pseudomonadota</taxon>
        <taxon>Alphaproteobacteria</taxon>
        <taxon>Hyphomicrobiales</taxon>
        <taxon>Nitrobacteraceae</taxon>
        <taxon>Bradyrhizobium</taxon>
    </lineage>
</organism>
<comment type="similarity">
    <text evidence="1">Belongs to the FAH family.</text>
</comment>
<evidence type="ECO:0000313" key="5">
    <source>
        <dbReference type="Proteomes" id="UP000030377"/>
    </source>
</evidence>
<dbReference type="FunFam" id="3.90.850.10:FF:000008">
    <property type="entry name" value="FAA hydrolase family protein"/>
    <property type="match status" value="1"/>
</dbReference>
<dbReference type="Gene3D" id="3.90.850.10">
    <property type="entry name" value="Fumarylacetoacetase-like, C-terminal domain"/>
    <property type="match status" value="1"/>
</dbReference>
<reference evidence="4 5" key="1">
    <citation type="submission" date="2014-09" db="EMBL/GenBank/DDBJ databases">
        <title>Draft genome of Bradyrhizobium japonicum Is-34.</title>
        <authorList>
            <person name="Tsurumaru H."/>
            <person name="Yamakawa T."/>
            <person name="Hashimoto S."/>
            <person name="Okizaki K."/>
            <person name="Kanesaki Y."/>
            <person name="Yoshikawa H."/>
            <person name="Yajima S."/>
        </authorList>
    </citation>
    <scope>NUCLEOTIDE SEQUENCE [LARGE SCALE GENOMIC DNA]</scope>
    <source>
        <strain evidence="4 5">Is-34</strain>
    </source>
</reference>
<dbReference type="GO" id="GO:0044281">
    <property type="term" value="P:small molecule metabolic process"/>
    <property type="evidence" value="ECO:0007669"/>
    <property type="project" value="UniProtKB-ARBA"/>
</dbReference>
<gene>
    <name evidence="4" type="ORF">MA20_21385</name>
</gene>
<dbReference type="InterPro" id="IPR011234">
    <property type="entry name" value="Fumarylacetoacetase-like_C"/>
</dbReference>
<dbReference type="AlphaFoldDB" id="A0A0A3XVI5"/>
<dbReference type="Pfam" id="PF01557">
    <property type="entry name" value="FAA_hydrolase"/>
    <property type="match status" value="1"/>
</dbReference>
<dbReference type="GO" id="GO:0016853">
    <property type="term" value="F:isomerase activity"/>
    <property type="evidence" value="ECO:0007669"/>
    <property type="project" value="UniProtKB-KW"/>
</dbReference>